<gene>
    <name evidence="1" type="ORF">IHE45_12G094400</name>
</gene>
<comment type="caution">
    <text evidence="1">The sequence shown here is derived from an EMBL/GenBank/DDBJ whole genome shotgun (WGS) entry which is preliminary data.</text>
</comment>
<evidence type="ECO:0000313" key="1">
    <source>
        <dbReference type="EMBL" id="KAH7667992.1"/>
    </source>
</evidence>
<keyword evidence="1" id="KW-0808">Transferase</keyword>
<evidence type="ECO:0000313" key="2">
    <source>
        <dbReference type="Proteomes" id="UP000827976"/>
    </source>
</evidence>
<sequence>MGFDNECILNIQNLPGEYFCPICRTLVYPDEALQSQCTHLYCKPCLAYVVGTTRACPYDGYLVTEADSKPLIESNKSIAEAIGKVPVYCLYHRSGCQWQGTLTECTAHCPECSYGNCPVICNRCGMHIIHRQVQEHAHSCPTLQSQPQQLDSALTQVSAGQSEIINEASSTASTSTAMAAPSSTSTAMPVASSTPSAQTVASIAITSAAAASDSTPAASSDQTTQTQAAAIAQPQVPPAEQWYQQQQMQYQQYYQQYPGYDPYQQQYQHYGQYQQQVHQQYPQTYLQVPVQPVVQGQQQPLHTMQPQPLSQPHSQLSMQNQQPALQIQPQGQAAQPQAQAQAQPPPQALTAQPQPQQQHYPQLAQHPQQPQLHSHQLHVPAQQLLTPTQPQNHPPPYAQMARQSQTQPHPHAQPPQFPTQPNPQLSKSLPPQSHLHPQMPQQQPPRQQPHMQQQPHSQPHLRPQSQPIPQAQPQQPAAQAVTGHQSYPQPYPFQPAPSGVAQQRPMHMHPQHLQAPIQPVQHTGHMQNQFPPQQNQMRPPPNSVPGQSQQIGMLPPQSSRGSAIPSLQPGQQFHHHAGMQPQQFLPHNQSQSQLHPTQQYQQGPYLPQQAIRSQAPTLQQSVPAPPVAHGVTSYQAQVPAPEPGIMSHGTPQPGSQQISTQYPLESNLAESSEVKSGTMQHTQVTPSQGPLLPQPSTLQSAASVDHNQASTAKESSRLIASELQGNSSPDNGAQVHKLEVEMEPKNSKGADLAQTKTSSDYVAISVDEGKANADSRESNQPNSDGKDVQESAHVRSSQSDNLDVHVAEHATDKVSHFSNDAKEVSELSAAQGDMLSNGAGRVQSLQDSRESLSSSQSNERAPIADVPQGIPPAGSFSGEKYDHQTYGISPNMSEQTMNSQRASAPDRMVPQHMQLRDPPFAPGQMRPPVHNVIENRSSHGQGRQPYGSYLNEVPKAGHLGSFSNYSSSTGALGQNPLPLPANGPPAGVFAAAGGMTSNLPPGLESQTGQPRHTNGDHSKGHTGGTERFGSRPFSEERFQSTVHDPYRRATSQGDLEEDFKRFPKSTHSESESLPKFDGPLSSSWSAEGSRPLGNAFPPNSSGSTLLPMREHHKPGGIHDEWGRRSDALGAIPGAGNHLVGGLAPLRSPGREYTGFEMRKFGFSKQGTDHFGKEPLNFGERSHAFNVPSDSFNGSFLESRFPRPYAPGPTSFPGGSSDGPQHMRMMDQLASRNFPGDSGNELDGPAMHPSHFRHLRSNEAFGRSHLHFGDPGGFGGLHRDTRMGERSFTGHFPPHARESTGYLPVHMRSGESGPTHGYSMHGFPNETGRFGLVSNFDEIDSFGHSSKRNLASIGWCRLCKIDCGSVEGLDIHSQTREHQKMAMDIVLNIKQENSKKKKKALDDGTAIEGPSKSRKVKF</sequence>
<dbReference type="Proteomes" id="UP000827976">
    <property type="component" value="Chromosome 12"/>
</dbReference>
<proteinExistence type="predicted"/>
<keyword evidence="2" id="KW-1185">Reference proteome</keyword>
<protein>
    <submittedName>
        <fullName evidence="1">Non-specific serine/threonine protein kinase protein</fullName>
        <ecNumber evidence="1">2.7.11.1</ecNumber>
    </submittedName>
</protein>
<reference evidence="2" key="1">
    <citation type="journal article" date="2022" name="Nat. Commun.">
        <title>Chromosome evolution and the genetic basis of agronomically important traits in greater yam.</title>
        <authorList>
            <person name="Bredeson J.V."/>
            <person name="Lyons J.B."/>
            <person name="Oniyinde I.O."/>
            <person name="Okereke N.R."/>
            <person name="Kolade O."/>
            <person name="Nnabue I."/>
            <person name="Nwadili C.O."/>
            <person name="Hribova E."/>
            <person name="Parker M."/>
            <person name="Nwogha J."/>
            <person name="Shu S."/>
            <person name="Carlson J."/>
            <person name="Kariba R."/>
            <person name="Muthemba S."/>
            <person name="Knop K."/>
            <person name="Barton G.J."/>
            <person name="Sherwood A.V."/>
            <person name="Lopez-Montes A."/>
            <person name="Asiedu R."/>
            <person name="Jamnadass R."/>
            <person name="Muchugi A."/>
            <person name="Goodstein D."/>
            <person name="Egesi C.N."/>
            <person name="Featherston J."/>
            <person name="Asfaw A."/>
            <person name="Simpson G.G."/>
            <person name="Dolezel J."/>
            <person name="Hendre P.S."/>
            <person name="Van Deynze A."/>
            <person name="Kumar P.L."/>
            <person name="Obidiegwu J.E."/>
            <person name="Bhattacharjee R."/>
            <person name="Rokhsar D.S."/>
        </authorList>
    </citation>
    <scope>NUCLEOTIDE SEQUENCE [LARGE SCALE GENOMIC DNA]</scope>
    <source>
        <strain evidence="2">cv. TDa95/00328</strain>
    </source>
</reference>
<accession>A0ACB7V3Q7</accession>
<organism evidence="1 2">
    <name type="scientific">Dioscorea alata</name>
    <name type="common">Purple yam</name>
    <dbReference type="NCBI Taxonomy" id="55571"/>
    <lineage>
        <taxon>Eukaryota</taxon>
        <taxon>Viridiplantae</taxon>
        <taxon>Streptophyta</taxon>
        <taxon>Embryophyta</taxon>
        <taxon>Tracheophyta</taxon>
        <taxon>Spermatophyta</taxon>
        <taxon>Magnoliopsida</taxon>
        <taxon>Liliopsida</taxon>
        <taxon>Dioscoreales</taxon>
        <taxon>Dioscoreaceae</taxon>
        <taxon>Dioscorea</taxon>
    </lineage>
</organism>
<keyword evidence="1" id="KW-0418">Kinase</keyword>
<keyword evidence="1" id="KW-0723">Serine/threonine-protein kinase</keyword>
<dbReference type="EMBL" id="CM037022">
    <property type="protein sequence ID" value="KAH7667992.1"/>
    <property type="molecule type" value="Genomic_DNA"/>
</dbReference>
<dbReference type="EC" id="2.7.11.1" evidence="1"/>
<name>A0ACB7V3Q7_DIOAL</name>